<evidence type="ECO:0000313" key="6">
    <source>
        <dbReference type="EMBL" id="KAJ7335782.1"/>
    </source>
</evidence>
<feature type="region of interest" description="Disordered" evidence="5">
    <location>
        <begin position="196"/>
        <end position="266"/>
    </location>
</feature>
<comment type="subunit">
    <text evidence="4">Component of the RNA polymerase III (Pol III) complex.</text>
</comment>
<evidence type="ECO:0000256" key="3">
    <source>
        <dbReference type="ARBA" id="ARBA00023242"/>
    </source>
</evidence>
<gene>
    <name evidence="6" type="ORF">JRQ81_013723</name>
</gene>
<comment type="caution">
    <text evidence="6">The sequence shown here is derived from an EMBL/GenBank/DDBJ whole genome shotgun (WGS) entry which is preliminary data.</text>
</comment>
<protein>
    <recommendedName>
        <fullName evidence="4">DNA-directed RNA polymerase III subunit</fullName>
    </recommendedName>
</protein>
<sequence length="266" mass="30763">MTPRPDKDPLVPRRVRWETPLRNTVQAPQRQQALLVKRCTETGQLIKMSRAGRGRGRGSLTFDIEAIGFARGEVLPEAVFKPPPLYPTTDFRAMPVKTGESEDYLLALKQELRGAMQRSPYFMSKKDEYEGFVPVERYSKKYLQISEEDQKWTPDWRRFPRELKPKKIIKKVGGKAKNPKPAASKVNVDVLKKIEELEKKGGDEKSDEEETEEEKNKKGEEEEEGEEPDEYDEEEHEEDNDYIASYFEDGDDYGVSSEDNMDEATY</sequence>
<dbReference type="Proteomes" id="UP001142489">
    <property type="component" value="Unassembled WGS sequence"/>
</dbReference>
<dbReference type="InterPro" id="IPR024661">
    <property type="entry name" value="RNA_pol_III_Rpc31"/>
</dbReference>
<evidence type="ECO:0000256" key="1">
    <source>
        <dbReference type="ARBA" id="ARBA00004123"/>
    </source>
</evidence>
<evidence type="ECO:0000256" key="5">
    <source>
        <dbReference type="SAM" id="MobiDB-lite"/>
    </source>
</evidence>
<name>A0A9Q0Y0E5_9SAUR</name>
<accession>A0A9Q0Y0E5</accession>
<dbReference type="GO" id="GO:0006383">
    <property type="term" value="P:transcription by RNA polymerase III"/>
    <property type="evidence" value="ECO:0007669"/>
    <property type="project" value="UniProtKB-UniRule"/>
</dbReference>
<dbReference type="AlphaFoldDB" id="A0A9Q0Y0E5"/>
<proteinExistence type="inferred from homology"/>
<dbReference type="PANTHER" id="PTHR15367">
    <property type="entry name" value="DNA-DIRECTED RNA POLYMERASE III"/>
    <property type="match status" value="1"/>
</dbReference>
<keyword evidence="7" id="KW-1185">Reference proteome</keyword>
<organism evidence="6 7">
    <name type="scientific">Phrynocephalus forsythii</name>
    <dbReference type="NCBI Taxonomy" id="171643"/>
    <lineage>
        <taxon>Eukaryota</taxon>
        <taxon>Metazoa</taxon>
        <taxon>Chordata</taxon>
        <taxon>Craniata</taxon>
        <taxon>Vertebrata</taxon>
        <taxon>Euteleostomi</taxon>
        <taxon>Lepidosauria</taxon>
        <taxon>Squamata</taxon>
        <taxon>Bifurcata</taxon>
        <taxon>Unidentata</taxon>
        <taxon>Episquamata</taxon>
        <taxon>Toxicofera</taxon>
        <taxon>Iguania</taxon>
        <taxon>Acrodonta</taxon>
        <taxon>Agamidae</taxon>
        <taxon>Agaminae</taxon>
        <taxon>Phrynocephalus</taxon>
    </lineage>
</organism>
<dbReference type="EMBL" id="JAPFRF010000004">
    <property type="protein sequence ID" value="KAJ7335782.1"/>
    <property type="molecule type" value="Genomic_DNA"/>
</dbReference>
<dbReference type="Pfam" id="PF11705">
    <property type="entry name" value="RNA_pol_3_Rpc31"/>
    <property type="match status" value="1"/>
</dbReference>
<dbReference type="PIRSF" id="PIRSF000777">
    <property type="entry name" value="RNA_polIII_C31"/>
    <property type="match status" value="1"/>
</dbReference>
<evidence type="ECO:0000313" key="7">
    <source>
        <dbReference type="Proteomes" id="UP001142489"/>
    </source>
</evidence>
<comment type="subcellular location">
    <subcellularLocation>
        <location evidence="1 4">Nucleus</location>
    </subcellularLocation>
</comment>
<evidence type="ECO:0000256" key="4">
    <source>
        <dbReference type="PIRNR" id="PIRNR000777"/>
    </source>
</evidence>
<comment type="function">
    <text evidence="4">DNA-dependent RNA polymerase catalyzes the transcription of DNA into RNA using the four ribonucleoside triphosphates as substrates. Specific peripheric component of RNA polymerase III which synthesizes small RNAs, such as 5S rRNA and tRNAs.</text>
</comment>
<dbReference type="PANTHER" id="PTHR15367:SF3">
    <property type="entry name" value="DNA-DIRECTED RNA POLYMERASE III SUBUNIT RPC7"/>
    <property type="match status" value="1"/>
</dbReference>
<dbReference type="OrthoDB" id="9049145at2759"/>
<feature type="compositionally biased region" description="Acidic residues" evidence="5">
    <location>
        <begin position="221"/>
        <end position="241"/>
    </location>
</feature>
<reference evidence="6" key="1">
    <citation type="journal article" date="2023" name="DNA Res.">
        <title>Chromosome-level genome assembly of Phrynocephalus forsythii using third-generation DNA sequencing and Hi-C analysis.</title>
        <authorList>
            <person name="Qi Y."/>
            <person name="Zhao W."/>
            <person name="Zhao Y."/>
            <person name="Niu C."/>
            <person name="Cao S."/>
            <person name="Zhang Y."/>
        </authorList>
    </citation>
    <scope>NUCLEOTIDE SEQUENCE</scope>
    <source>
        <tissue evidence="6">Muscle</tissue>
    </source>
</reference>
<keyword evidence="3 4" id="KW-0539">Nucleus</keyword>
<evidence type="ECO:0000256" key="2">
    <source>
        <dbReference type="ARBA" id="ARBA00008352"/>
    </source>
</evidence>
<dbReference type="GO" id="GO:0005666">
    <property type="term" value="C:RNA polymerase III complex"/>
    <property type="evidence" value="ECO:0007669"/>
    <property type="project" value="UniProtKB-UniRule"/>
</dbReference>
<comment type="similarity">
    <text evidence="2 4">Belongs to the eukaryotic RPC7 RNA polymerase subunit family.</text>
</comment>